<evidence type="ECO:0000313" key="3">
    <source>
        <dbReference type="EMBL" id="KAF2104802.1"/>
    </source>
</evidence>
<sequence length="467" mass="53769">MATLEHPAVSNEEEKKKKTCDSLPDELLLQVFSHLELSEGSPPSMRKFDQEPSFHLTSAPETPLKDLSTVCQRWRRILLPQLFEYSRIKLSSCSEWLVFSEDLLRYCRHHINGRPGRTENEDDIIRSLELFLDGSVPFSPDRNALPIRLIRQNDSYMRKSPKHFRKWIPCTDGTVSDFLSFVAQKDISKYVKSLVVLAGTAMEDFSEIPYNCAAREVENLWRTVFGALKPERVVVVAPPATMALLAESRMATTQAWAFEMPYHYLEFSKPRILDNPANSPDSGRRKSPSSPYHLCLHNCLNWTHLSYNEGSSVPAYALYEYFNYAPPQILYHILLWISKELQTPSRVGLESLKLVSIFPFGRHVGDMLGPLTSMKTLKSLELKLSPDKDSDVLDDNRMGKADRNDCWQELNRSYSAVVSFLRKMRPETGFELKVQDYTWETLEQELDRILGQLANWRKESGKIWTPP</sequence>
<feature type="region of interest" description="Disordered" evidence="1">
    <location>
        <begin position="40"/>
        <end position="60"/>
    </location>
</feature>
<dbReference type="Proteomes" id="UP000799772">
    <property type="component" value="Unassembled WGS sequence"/>
</dbReference>
<reference evidence="3" key="1">
    <citation type="journal article" date="2020" name="Stud. Mycol.">
        <title>101 Dothideomycetes genomes: a test case for predicting lifestyles and emergence of pathogens.</title>
        <authorList>
            <person name="Haridas S."/>
            <person name="Albert R."/>
            <person name="Binder M."/>
            <person name="Bloem J."/>
            <person name="Labutti K."/>
            <person name="Salamov A."/>
            <person name="Andreopoulos B."/>
            <person name="Baker S."/>
            <person name="Barry K."/>
            <person name="Bills G."/>
            <person name="Bluhm B."/>
            <person name="Cannon C."/>
            <person name="Castanera R."/>
            <person name="Culley D."/>
            <person name="Daum C."/>
            <person name="Ezra D."/>
            <person name="Gonzalez J."/>
            <person name="Henrissat B."/>
            <person name="Kuo A."/>
            <person name="Liang C."/>
            <person name="Lipzen A."/>
            <person name="Lutzoni F."/>
            <person name="Magnuson J."/>
            <person name="Mondo S."/>
            <person name="Nolan M."/>
            <person name="Ohm R."/>
            <person name="Pangilinan J."/>
            <person name="Park H.-J."/>
            <person name="Ramirez L."/>
            <person name="Alfaro M."/>
            <person name="Sun H."/>
            <person name="Tritt A."/>
            <person name="Yoshinaga Y."/>
            <person name="Zwiers L.-H."/>
            <person name="Turgeon B."/>
            <person name="Goodwin S."/>
            <person name="Spatafora J."/>
            <person name="Crous P."/>
            <person name="Grigoriev I."/>
        </authorList>
    </citation>
    <scope>NUCLEOTIDE SEQUENCE</scope>
    <source>
        <strain evidence="3">CBS 133067</strain>
    </source>
</reference>
<accession>A0A9P4MEU1</accession>
<dbReference type="AlphaFoldDB" id="A0A9P4MEU1"/>
<organism evidence="3 4">
    <name type="scientific">Rhizodiscina lignyota</name>
    <dbReference type="NCBI Taxonomy" id="1504668"/>
    <lineage>
        <taxon>Eukaryota</taxon>
        <taxon>Fungi</taxon>
        <taxon>Dikarya</taxon>
        <taxon>Ascomycota</taxon>
        <taxon>Pezizomycotina</taxon>
        <taxon>Dothideomycetes</taxon>
        <taxon>Pleosporomycetidae</taxon>
        <taxon>Aulographales</taxon>
        <taxon>Rhizodiscinaceae</taxon>
        <taxon>Rhizodiscina</taxon>
    </lineage>
</organism>
<dbReference type="InterPro" id="IPR001810">
    <property type="entry name" value="F-box_dom"/>
</dbReference>
<gene>
    <name evidence="3" type="ORF">NA57DRAFT_51603</name>
</gene>
<evidence type="ECO:0000313" key="4">
    <source>
        <dbReference type="Proteomes" id="UP000799772"/>
    </source>
</evidence>
<evidence type="ECO:0000259" key="2">
    <source>
        <dbReference type="Pfam" id="PF12937"/>
    </source>
</evidence>
<feature type="domain" description="F-box" evidence="2">
    <location>
        <begin position="21"/>
        <end position="79"/>
    </location>
</feature>
<evidence type="ECO:0000256" key="1">
    <source>
        <dbReference type="SAM" id="MobiDB-lite"/>
    </source>
</evidence>
<dbReference type="OrthoDB" id="5296720at2759"/>
<name>A0A9P4MEU1_9PEZI</name>
<comment type="caution">
    <text evidence="3">The sequence shown here is derived from an EMBL/GenBank/DDBJ whole genome shotgun (WGS) entry which is preliminary data.</text>
</comment>
<dbReference type="Gene3D" id="1.20.1280.50">
    <property type="match status" value="1"/>
</dbReference>
<dbReference type="EMBL" id="ML978121">
    <property type="protein sequence ID" value="KAF2104802.1"/>
    <property type="molecule type" value="Genomic_DNA"/>
</dbReference>
<proteinExistence type="predicted"/>
<protein>
    <recommendedName>
        <fullName evidence="2">F-box domain-containing protein</fullName>
    </recommendedName>
</protein>
<dbReference type="Pfam" id="PF12937">
    <property type="entry name" value="F-box-like"/>
    <property type="match status" value="1"/>
</dbReference>
<feature type="region of interest" description="Disordered" evidence="1">
    <location>
        <begin position="1"/>
        <end position="21"/>
    </location>
</feature>
<keyword evidence="4" id="KW-1185">Reference proteome</keyword>